<name>I3CHF4_9GAMM</name>
<feature type="transmembrane region" description="Helical" evidence="6">
    <location>
        <begin position="223"/>
        <end position="247"/>
    </location>
</feature>
<gene>
    <name evidence="7" type="ORF">BegalDRAFT_2185</name>
</gene>
<evidence type="ECO:0000256" key="3">
    <source>
        <dbReference type="ARBA" id="ARBA00022692"/>
    </source>
</evidence>
<dbReference type="EMBL" id="JH600070">
    <property type="protein sequence ID" value="EIJ43047.1"/>
    <property type="molecule type" value="Genomic_DNA"/>
</dbReference>
<dbReference type="GO" id="GO:0005886">
    <property type="term" value="C:plasma membrane"/>
    <property type="evidence" value="ECO:0007669"/>
    <property type="project" value="TreeGrafter"/>
</dbReference>
<proteinExistence type="inferred from homology"/>
<dbReference type="Pfam" id="PF03649">
    <property type="entry name" value="UPF0014"/>
    <property type="match status" value="1"/>
</dbReference>
<protein>
    <submittedName>
        <fullName evidence="7">TIGR00245 family protein</fullName>
    </submittedName>
</protein>
<keyword evidence="4 6" id="KW-1133">Transmembrane helix</keyword>
<keyword evidence="5 6" id="KW-0472">Membrane</keyword>
<evidence type="ECO:0000256" key="6">
    <source>
        <dbReference type="SAM" id="Phobius"/>
    </source>
</evidence>
<evidence type="ECO:0000256" key="4">
    <source>
        <dbReference type="ARBA" id="ARBA00022989"/>
    </source>
</evidence>
<feature type="transmembrane region" description="Helical" evidence="6">
    <location>
        <begin position="129"/>
        <end position="148"/>
    </location>
</feature>
<dbReference type="HOGENOM" id="CLU_076147_1_1_6"/>
<reference evidence="7 8" key="1">
    <citation type="submission" date="2011-11" db="EMBL/GenBank/DDBJ databases">
        <title>Improved High-Quality Draft sequence of Beggiatoa alba B18lD.</title>
        <authorList>
            <consortium name="US DOE Joint Genome Institute"/>
            <person name="Lucas S."/>
            <person name="Han J."/>
            <person name="Lapidus A."/>
            <person name="Cheng J.-F."/>
            <person name="Goodwin L."/>
            <person name="Pitluck S."/>
            <person name="Peters L."/>
            <person name="Mikhailova N."/>
            <person name="Held B."/>
            <person name="Detter J.C."/>
            <person name="Han C."/>
            <person name="Tapia R."/>
            <person name="Land M."/>
            <person name="Hauser L."/>
            <person name="Kyrpides N."/>
            <person name="Ivanova N."/>
            <person name="Pagani I."/>
            <person name="Samuel K."/>
            <person name="Teske A."/>
            <person name="Mueller J."/>
            <person name="Woyke T."/>
        </authorList>
    </citation>
    <scope>NUCLEOTIDE SEQUENCE [LARGE SCALE GENOMIC DNA]</scope>
    <source>
        <strain evidence="7 8">B18LD</strain>
    </source>
</reference>
<evidence type="ECO:0000313" key="7">
    <source>
        <dbReference type="EMBL" id="EIJ43047.1"/>
    </source>
</evidence>
<accession>I3CHF4</accession>
<evidence type="ECO:0000256" key="5">
    <source>
        <dbReference type="ARBA" id="ARBA00023136"/>
    </source>
</evidence>
<evidence type="ECO:0000256" key="2">
    <source>
        <dbReference type="ARBA" id="ARBA00005268"/>
    </source>
</evidence>
<comment type="similarity">
    <text evidence="2">Belongs to the UPF0014 family.</text>
</comment>
<dbReference type="PANTHER" id="PTHR30028:SF0">
    <property type="entry name" value="PROTEIN ALUMINUM SENSITIVE 3"/>
    <property type="match status" value="1"/>
</dbReference>
<keyword evidence="8" id="KW-1185">Reference proteome</keyword>
<dbReference type="RefSeq" id="WP_002689922.1">
    <property type="nucleotide sequence ID" value="NZ_JH600070.1"/>
</dbReference>
<organism evidence="7 8">
    <name type="scientific">Beggiatoa alba B18LD</name>
    <dbReference type="NCBI Taxonomy" id="395493"/>
    <lineage>
        <taxon>Bacteria</taxon>
        <taxon>Pseudomonadati</taxon>
        <taxon>Pseudomonadota</taxon>
        <taxon>Gammaproteobacteria</taxon>
        <taxon>Thiotrichales</taxon>
        <taxon>Thiotrichaceae</taxon>
        <taxon>Beggiatoa</taxon>
    </lineage>
</organism>
<feature type="transmembrane region" description="Helical" evidence="6">
    <location>
        <begin position="13"/>
        <end position="34"/>
    </location>
</feature>
<keyword evidence="3 6" id="KW-0812">Transmembrane</keyword>
<dbReference type="PANTHER" id="PTHR30028">
    <property type="entry name" value="UPF0014 INNER MEMBRANE PROTEIN YBBM-RELATED"/>
    <property type="match status" value="1"/>
</dbReference>
<comment type="subcellular location">
    <subcellularLocation>
        <location evidence="1">Membrane</location>
        <topology evidence="1">Multi-pass membrane protein</topology>
    </subcellularLocation>
</comment>
<dbReference type="AlphaFoldDB" id="I3CHF4"/>
<feature type="transmembrane region" description="Helical" evidence="6">
    <location>
        <begin position="96"/>
        <end position="117"/>
    </location>
</feature>
<evidence type="ECO:0000313" key="8">
    <source>
        <dbReference type="Proteomes" id="UP000005744"/>
    </source>
</evidence>
<dbReference type="InterPro" id="IPR005226">
    <property type="entry name" value="UPF0014_fam"/>
</dbReference>
<dbReference type="Proteomes" id="UP000005744">
    <property type="component" value="Unassembled WGS sequence"/>
</dbReference>
<feature type="transmembrane region" description="Helical" evidence="6">
    <location>
        <begin position="66"/>
        <end position="84"/>
    </location>
</feature>
<evidence type="ECO:0000256" key="1">
    <source>
        <dbReference type="ARBA" id="ARBA00004141"/>
    </source>
</evidence>
<feature type="transmembrane region" description="Helical" evidence="6">
    <location>
        <begin position="183"/>
        <end position="203"/>
    </location>
</feature>
<sequence length="259" mass="28355">MQTTIVAVGWLEIGLATLFICVAGIISVVMALGVAQSLIFAVVRTYAQLIALGFAFTWIFKHANMWIVLGILLCMIMMTTHIAIQRINKRPTGLFMPVTAAIFLSNITVTFTLTSLILQIDPWYDPRYVLTSAGMVLGNTMTSIAVSIERLLDDLRKRTAEVNQALAFGGTLWEVALPSIRTALLAGLMPMINSMNAVGLVFIPGMMTGQLLAGADPLQAARYQIVFILMLSAATAIGTMASVYLVYQRVFDKEWRLCL</sequence>
<dbReference type="eggNOG" id="COG0390">
    <property type="taxonomic scope" value="Bacteria"/>
</dbReference>
<dbReference type="OrthoDB" id="9791807at2"/>
<feature type="transmembrane region" description="Helical" evidence="6">
    <location>
        <begin position="41"/>
        <end position="60"/>
    </location>
</feature>